<dbReference type="EMBL" id="JBCNJP010000024">
    <property type="protein sequence ID" value="KAK9056459.1"/>
    <property type="molecule type" value="Genomic_DNA"/>
</dbReference>
<proteinExistence type="predicted"/>
<evidence type="ECO:0000313" key="1">
    <source>
        <dbReference type="EMBL" id="KAK9056459.1"/>
    </source>
</evidence>
<keyword evidence="2" id="KW-1185">Reference proteome</keyword>
<reference evidence="1 2" key="1">
    <citation type="submission" date="2024-04" db="EMBL/GenBank/DDBJ databases">
        <title>The reference genome of an endangered Asteraceae, Deinandra increscens subsp. villosa, native to the Central Coast of California.</title>
        <authorList>
            <person name="Guilliams M."/>
            <person name="Hasenstab-Lehman K."/>
            <person name="Meyer R."/>
            <person name="Mcevoy S."/>
        </authorList>
    </citation>
    <scope>NUCLEOTIDE SEQUENCE [LARGE SCALE GENOMIC DNA]</scope>
    <source>
        <tissue evidence="1">Leaf</tissue>
    </source>
</reference>
<dbReference type="Proteomes" id="UP001408789">
    <property type="component" value="Unassembled WGS sequence"/>
</dbReference>
<dbReference type="AlphaFoldDB" id="A0AAP0GQA7"/>
<sequence>MTMKIVNIEDIRTTDPEFAVEADGIHAIVAASYKQAYDAPLELLSCYRIATFACEDLPVYLKTIDHPISLRFGSTAIITPIPDSMIYPRQYFNFTRYEDLTESTKTCDVYTDFIGLVDHIVDATTKDRDPYARLFFKTERNTITATLWKEIVSSPDRFNRSELDNTTRPCTISLTAMKVTKHRGWFQLTSTPATYAYINPAYAESARLLQSNESTSQGSMVCHPSSSQSIPKKDLSELLLLNRQQSAVSYLLQLFLLSLLGLH</sequence>
<protein>
    <submittedName>
        <fullName evidence="1">Uncharacterized protein</fullName>
    </submittedName>
</protein>
<comment type="caution">
    <text evidence="1">The sequence shown here is derived from an EMBL/GenBank/DDBJ whole genome shotgun (WGS) entry which is preliminary data.</text>
</comment>
<accession>A0AAP0GQA7</accession>
<dbReference type="PANTHER" id="PTHR48463">
    <property type="entry name" value="DUF223 DOMAIN-CONTAINING PROTEIN"/>
    <property type="match status" value="1"/>
</dbReference>
<dbReference type="InterPro" id="IPR012340">
    <property type="entry name" value="NA-bd_OB-fold"/>
</dbReference>
<evidence type="ECO:0000313" key="2">
    <source>
        <dbReference type="Proteomes" id="UP001408789"/>
    </source>
</evidence>
<dbReference type="PANTHER" id="PTHR48463:SF1">
    <property type="entry name" value="DUF223 DOMAIN-CONTAINING PROTEIN"/>
    <property type="match status" value="1"/>
</dbReference>
<name>A0AAP0GQA7_9ASTR</name>
<organism evidence="1 2">
    <name type="scientific">Deinandra increscens subsp. villosa</name>
    <dbReference type="NCBI Taxonomy" id="3103831"/>
    <lineage>
        <taxon>Eukaryota</taxon>
        <taxon>Viridiplantae</taxon>
        <taxon>Streptophyta</taxon>
        <taxon>Embryophyta</taxon>
        <taxon>Tracheophyta</taxon>
        <taxon>Spermatophyta</taxon>
        <taxon>Magnoliopsida</taxon>
        <taxon>eudicotyledons</taxon>
        <taxon>Gunneridae</taxon>
        <taxon>Pentapetalae</taxon>
        <taxon>asterids</taxon>
        <taxon>campanulids</taxon>
        <taxon>Asterales</taxon>
        <taxon>Asteraceae</taxon>
        <taxon>Asteroideae</taxon>
        <taxon>Heliantheae alliance</taxon>
        <taxon>Madieae</taxon>
        <taxon>Madiinae</taxon>
        <taxon>Deinandra</taxon>
    </lineage>
</organism>
<gene>
    <name evidence="1" type="ORF">SSX86_023820</name>
</gene>
<dbReference type="Gene3D" id="2.40.50.140">
    <property type="entry name" value="Nucleic acid-binding proteins"/>
    <property type="match status" value="1"/>
</dbReference>